<keyword evidence="3" id="KW-1185">Reference proteome</keyword>
<feature type="domain" description="Orc1-like AAA ATPase" evidence="1">
    <location>
        <begin position="22"/>
        <end position="149"/>
    </location>
</feature>
<dbReference type="InterPro" id="IPR027417">
    <property type="entry name" value="P-loop_NTPase"/>
</dbReference>
<dbReference type="Pfam" id="PF13191">
    <property type="entry name" value="AAA_16"/>
    <property type="match status" value="1"/>
</dbReference>
<dbReference type="Gene3D" id="3.40.50.300">
    <property type="entry name" value="P-loop containing nucleotide triphosphate hydrolases"/>
    <property type="match status" value="1"/>
</dbReference>
<dbReference type="Proteomes" id="UP000030428">
    <property type="component" value="Unassembled WGS sequence"/>
</dbReference>
<dbReference type="AlphaFoldDB" id="A0A4E0QJX7"/>
<protein>
    <recommendedName>
        <fullName evidence="1">Orc1-like AAA ATPase domain-containing protein</fullName>
    </recommendedName>
</protein>
<evidence type="ECO:0000313" key="2">
    <source>
        <dbReference type="EMBL" id="TGN99847.1"/>
    </source>
</evidence>
<comment type="caution">
    <text evidence="2">The sequence shown here is derived from an EMBL/GenBank/DDBJ whole genome shotgun (WGS) entry which is preliminary data.</text>
</comment>
<accession>A0A4E0QJX7</accession>
<name>A0A4E0QJX7_9GAMM</name>
<dbReference type="InterPro" id="IPR041664">
    <property type="entry name" value="AAA_16"/>
</dbReference>
<dbReference type="SUPFAM" id="SSF52540">
    <property type="entry name" value="P-loop containing nucleoside triphosphate hydrolases"/>
    <property type="match status" value="1"/>
</dbReference>
<evidence type="ECO:0000259" key="1">
    <source>
        <dbReference type="Pfam" id="PF13191"/>
    </source>
</evidence>
<proteinExistence type="predicted"/>
<evidence type="ECO:0000313" key="3">
    <source>
        <dbReference type="Proteomes" id="UP000030428"/>
    </source>
</evidence>
<reference evidence="2 3" key="1">
    <citation type="journal article" date="2016" name="Front. Microbiol.">
        <title>Single-Cell (Meta-)Genomics of a Dimorphic Candidatus Thiomargarita nelsonii Reveals Genomic Plasticity.</title>
        <authorList>
            <person name="Flood B.E."/>
            <person name="Fliss P."/>
            <person name="Jones D.S."/>
            <person name="Dick G.J."/>
            <person name="Jain S."/>
            <person name="Kaster A.K."/>
            <person name="Winkel M."/>
            <person name="Mussmann M."/>
            <person name="Bailey J."/>
        </authorList>
    </citation>
    <scope>NUCLEOTIDE SEQUENCE [LARGE SCALE GENOMIC DNA]</scope>
    <source>
        <strain evidence="2">Hydrate Ridge</strain>
    </source>
</reference>
<feature type="non-terminal residue" evidence="2">
    <location>
        <position position="204"/>
    </location>
</feature>
<organism evidence="2 3">
    <name type="scientific">Candidatus Thiomargarita nelsonii</name>
    <dbReference type="NCBI Taxonomy" id="1003181"/>
    <lineage>
        <taxon>Bacteria</taxon>
        <taxon>Pseudomonadati</taxon>
        <taxon>Pseudomonadota</taxon>
        <taxon>Gammaproteobacteria</taxon>
        <taxon>Thiotrichales</taxon>
        <taxon>Thiotrichaceae</taxon>
        <taxon>Thiomargarita</taxon>
    </lineage>
</organism>
<dbReference type="EMBL" id="JSZA02000311">
    <property type="protein sequence ID" value="TGN99847.1"/>
    <property type="molecule type" value="Genomic_DNA"/>
</dbReference>
<gene>
    <name evidence="2" type="ORF">PN36_32955</name>
</gene>
<dbReference type="PANTHER" id="PTHR34301">
    <property type="entry name" value="DNA-BINDING PROTEIN-RELATED"/>
    <property type="match status" value="1"/>
</dbReference>
<sequence length="204" mass="23328">MRYFNTYGPVDETQHYIVSRSELLATLVTQIKQGSYFTIYAPRQMGKTTILRQLAKELDEKPDYLPLTFTFEAFESAPVESFFLAFSKDIVQRLMAALRSEGDTQVTKIQEQFMNDLPTDILALRDFFTQLTKLLPNRRLVLIIDEFDGTPQAAISGLLQTWREVYLTTPRTLHSIVLIGIQNIATLNLGRSSPFNIARELQVS</sequence>
<dbReference type="PANTHER" id="PTHR34301:SF8">
    <property type="entry name" value="ATPASE DOMAIN-CONTAINING PROTEIN"/>
    <property type="match status" value="1"/>
</dbReference>